<dbReference type="Pfam" id="PF20877">
    <property type="entry name" value="Anoctamin_N"/>
    <property type="match status" value="1"/>
</dbReference>
<feature type="transmembrane region" description="Helical" evidence="5">
    <location>
        <begin position="286"/>
        <end position="310"/>
    </location>
</feature>
<comment type="caution">
    <text evidence="8">The sequence shown here is derived from an EMBL/GenBank/DDBJ whole genome shotgun (WGS) entry which is preliminary data.</text>
</comment>
<keyword evidence="2 5" id="KW-0812">Transmembrane</keyword>
<feature type="transmembrane region" description="Helical" evidence="5">
    <location>
        <begin position="604"/>
        <end position="621"/>
    </location>
</feature>
<protein>
    <recommendedName>
        <fullName evidence="10">DUF590-domain-containing protein</fullName>
    </recommendedName>
</protein>
<dbReference type="GO" id="GO:0032541">
    <property type="term" value="C:cortical endoplasmic reticulum"/>
    <property type="evidence" value="ECO:0007669"/>
    <property type="project" value="TreeGrafter"/>
</dbReference>
<dbReference type="InterPro" id="IPR007632">
    <property type="entry name" value="Anoctamin"/>
</dbReference>
<dbReference type="EMBL" id="JASNWA010000008">
    <property type="protein sequence ID" value="KAK3171822.1"/>
    <property type="molecule type" value="Genomic_DNA"/>
</dbReference>
<evidence type="ECO:0000256" key="2">
    <source>
        <dbReference type="ARBA" id="ARBA00022692"/>
    </source>
</evidence>
<reference evidence="8" key="1">
    <citation type="submission" date="2022-11" db="EMBL/GenBank/DDBJ databases">
        <title>Chromosomal genome sequence assembly and mating type (MAT) locus characterization of the leprose asexual lichenized fungus Lepraria neglecta (Nyl.) Erichsen.</title>
        <authorList>
            <person name="Allen J.L."/>
            <person name="Pfeffer B."/>
        </authorList>
    </citation>
    <scope>NUCLEOTIDE SEQUENCE</scope>
    <source>
        <strain evidence="8">Allen 5258</strain>
    </source>
</reference>
<dbReference type="InterPro" id="IPR049452">
    <property type="entry name" value="Anoctamin_TM"/>
</dbReference>
<feature type="transmembrane region" description="Helical" evidence="5">
    <location>
        <begin position="569"/>
        <end position="589"/>
    </location>
</feature>
<evidence type="ECO:0000313" key="9">
    <source>
        <dbReference type="Proteomes" id="UP001276659"/>
    </source>
</evidence>
<feature type="transmembrane region" description="Helical" evidence="5">
    <location>
        <begin position="207"/>
        <end position="229"/>
    </location>
</feature>
<feature type="domain" description="Anoctamin alpha-beta plait" evidence="7">
    <location>
        <begin position="13"/>
        <end position="138"/>
    </location>
</feature>
<evidence type="ECO:0000256" key="3">
    <source>
        <dbReference type="ARBA" id="ARBA00022989"/>
    </source>
</evidence>
<accession>A0AAE0DIV5</accession>
<keyword evidence="4 5" id="KW-0472">Membrane</keyword>
<dbReference type="PANTHER" id="PTHR12308">
    <property type="entry name" value="ANOCTAMIN"/>
    <property type="match status" value="1"/>
</dbReference>
<name>A0AAE0DIV5_9LECA</name>
<organism evidence="8 9">
    <name type="scientific">Lepraria neglecta</name>
    <dbReference type="NCBI Taxonomy" id="209136"/>
    <lineage>
        <taxon>Eukaryota</taxon>
        <taxon>Fungi</taxon>
        <taxon>Dikarya</taxon>
        <taxon>Ascomycota</taxon>
        <taxon>Pezizomycotina</taxon>
        <taxon>Lecanoromycetes</taxon>
        <taxon>OSLEUM clade</taxon>
        <taxon>Lecanoromycetidae</taxon>
        <taxon>Lecanorales</taxon>
        <taxon>Lecanorineae</taxon>
        <taxon>Stereocaulaceae</taxon>
        <taxon>Lepraria</taxon>
    </lineage>
</organism>
<dbReference type="Pfam" id="PF04547">
    <property type="entry name" value="Anoctamin"/>
    <property type="match status" value="1"/>
</dbReference>
<feature type="transmembrane region" description="Helical" evidence="5">
    <location>
        <begin position="179"/>
        <end position="201"/>
    </location>
</feature>
<feature type="transmembrane region" description="Helical" evidence="5">
    <location>
        <begin position="322"/>
        <end position="348"/>
    </location>
</feature>
<evidence type="ECO:0008006" key="10">
    <source>
        <dbReference type="Google" id="ProtNLM"/>
    </source>
</evidence>
<evidence type="ECO:0000259" key="6">
    <source>
        <dbReference type="Pfam" id="PF04547"/>
    </source>
</evidence>
<evidence type="ECO:0000256" key="4">
    <source>
        <dbReference type="ARBA" id="ARBA00023136"/>
    </source>
</evidence>
<dbReference type="PANTHER" id="PTHR12308:SF73">
    <property type="entry name" value="ANOCTAMIN"/>
    <property type="match status" value="1"/>
</dbReference>
<dbReference type="AlphaFoldDB" id="A0AAE0DIV5"/>
<keyword evidence="3 5" id="KW-1133">Transmembrane helix</keyword>
<feature type="transmembrane region" description="Helical" evidence="5">
    <location>
        <begin position="369"/>
        <end position="390"/>
    </location>
</feature>
<dbReference type="GO" id="GO:0016020">
    <property type="term" value="C:membrane"/>
    <property type="evidence" value="ECO:0007669"/>
    <property type="project" value="UniProtKB-SubCell"/>
</dbReference>
<dbReference type="GO" id="GO:0005254">
    <property type="term" value="F:chloride channel activity"/>
    <property type="evidence" value="ECO:0007669"/>
    <property type="project" value="TreeGrafter"/>
</dbReference>
<evidence type="ECO:0000256" key="1">
    <source>
        <dbReference type="ARBA" id="ARBA00004141"/>
    </source>
</evidence>
<comment type="subcellular location">
    <subcellularLocation>
        <location evidence="1">Membrane</location>
        <topology evidence="1">Multi-pass membrane protein</topology>
    </subcellularLocation>
</comment>
<dbReference type="Proteomes" id="UP001276659">
    <property type="component" value="Unassembled WGS sequence"/>
</dbReference>
<gene>
    <name evidence="8" type="ORF">OEA41_003906</name>
</gene>
<keyword evidence="9" id="KW-1185">Reference proteome</keyword>
<proteinExistence type="predicted"/>
<feature type="transmembrane region" description="Helical" evidence="5">
    <location>
        <begin position="433"/>
        <end position="454"/>
    </location>
</feature>
<dbReference type="InterPro" id="IPR049456">
    <property type="entry name" value="Anoctamin_N_fung"/>
</dbReference>
<evidence type="ECO:0000256" key="5">
    <source>
        <dbReference type="SAM" id="Phobius"/>
    </source>
</evidence>
<sequence length="725" mass="82386">MSPATNALHANFDVDYVITYRFHDTPKAEAATGFQNLVQALARVGLAIEVRNGENCSLLVFVKVASDERLNNAIYRSRVKDWLYGVRAAQPDRETQNSLTSQPLTEAERYRTVHHMITSPREEGGAGITVKHGQWKNVESIFPLHDHAFNNEWMKKWATMTFIKVEDLDDIRNRFGEKIAYYFAFTQSYFAFLLFPAAFGFSSWVLLGHFSGVYAVVNGLWAVTFVEYWKRQEVDLGVRWGVKGVGAIQEKRREFQHEKEVKDPVTGETVQVFPATKRLGRQLLQLPFAILASLALGTIIATCFGIEIFLSEVYNGPFKSYLVFLPTVLLTGLVPTITTILTGIATRLNNFENWETTEAYDSAMTQKIFILNFITSYLPIFLTAFVYLPFGSLIVPYLDIFQLTARPFAENEKQLTTPQAGFVVNPSRLRKQVIYFTVTAQIVNFVMETALPYVQRRVFRKYKEIKTGRAAKKGATPNVAANDIPEEAEFLARVRNEAELPVYDVSSDLREMVVQFGYLSLFSVVWPLTPISFLVNDWFELRSDAFKICLEMQRPTPYRADSIGPWLDSLGFLTWMGSIISAALVYMFSNDGLGPDGTPADIKGWALLLTIFFSEHIYLAVRLGVRLAISKIDSPGMQKERAERFMVRKRYFEESFGEDAMELPPPMDREKITRATLEEEARQSSLKSTGPSDGFWLRQRSWEESAKIGAGLIEKMAPTETKKQQ</sequence>
<feature type="domain" description="Anoctamin transmembrane" evidence="6">
    <location>
        <begin position="171"/>
        <end position="643"/>
    </location>
</feature>
<evidence type="ECO:0000259" key="7">
    <source>
        <dbReference type="Pfam" id="PF20877"/>
    </source>
</evidence>
<evidence type="ECO:0000313" key="8">
    <source>
        <dbReference type="EMBL" id="KAK3171822.1"/>
    </source>
</evidence>